<reference evidence="1 2" key="1">
    <citation type="submission" date="2018-04" db="EMBL/GenBank/DDBJ databases">
        <title>Phage therapy in agriculture - a green tech approach to combat plant pathogenic bacteria.</title>
        <authorList>
            <person name="Djurhuus A.M."/>
            <person name="Carstens A.B."/>
            <person name="Hansen L.H."/>
        </authorList>
    </citation>
    <scope>NUCLEOTIDE SEQUENCE [LARGE SCALE GENOMIC DNA]</scope>
</reference>
<dbReference type="InterPro" id="IPR029060">
    <property type="entry name" value="PIN-like_dom_sf"/>
</dbReference>
<accession>A0A2U8UWI6</accession>
<keyword evidence="2" id="KW-1185">Reference proteome</keyword>
<name>A0A2U8UWI6_9CAUD</name>
<sequence>MEFTKVGNKRKLLLIDGDMIAFSHCAAEEYGKEPEDVSFAKIQMSMDSKMEFLSKRLGATEVITLISGDTNMRHVIDPDYKANRAGVWRPDNLKNAKAHLMVAWNGMRMDGLEADDLMAMFARHDYEVVMGKLNRIKALIHKGPCTYDEVIIASLDKDLRQVGRLIPNGDGPKITHYQWERESQGIGEKSIVVEGFGELRCIIKTDSKNNKKKEIKGEGPKFFLWQLLTGDSTDGVMGCGYREEKVYKSGKKCGETYFRRCGVGAVEAFETLEHIDNYPAGLKAVAAKYIMQFADGWDEKLLTNGRQLYMAHMVDKGHFVRLWHYDGKTVDRFDLKENRIVPHAEYLQK</sequence>
<keyword evidence="1" id="KW-0540">Nuclease</keyword>
<evidence type="ECO:0000313" key="1">
    <source>
        <dbReference type="EMBL" id="AWN08622.1"/>
    </source>
</evidence>
<dbReference type="SUPFAM" id="SSF88723">
    <property type="entry name" value="PIN domain-like"/>
    <property type="match status" value="1"/>
</dbReference>
<keyword evidence="1" id="KW-0269">Exonuclease</keyword>
<dbReference type="RefSeq" id="YP_009802132.1">
    <property type="nucleotide sequence ID" value="NC_047978.1"/>
</dbReference>
<dbReference type="Gene3D" id="3.40.50.1010">
    <property type="entry name" value="5'-nuclease"/>
    <property type="match status" value="1"/>
</dbReference>
<keyword evidence="1" id="KW-0378">Hydrolase</keyword>
<dbReference type="Proteomes" id="UP000246222">
    <property type="component" value="Segment"/>
</dbReference>
<dbReference type="EMBL" id="MH191398">
    <property type="protein sequence ID" value="AWN08622.1"/>
    <property type="molecule type" value="Genomic_DNA"/>
</dbReference>
<evidence type="ECO:0000313" key="2">
    <source>
        <dbReference type="Proteomes" id="UP000246222"/>
    </source>
</evidence>
<dbReference type="GO" id="GO:0004527">
    <property type="term" value="F:exonuclease activity"/>
    <property type="evidence" value="ECO:0007669"/>
    <property type="project" value="UniProtKB-KW"/>
</dbReference>
<protein>
    <submittedName>
        <fullName evidence="1">Putative exonuclease</fullName>
    </submittedName>
</protein>
<proteinExistence type="predicted"/>
<dbReference type="KEGG" id="vg:54992666"/>
<dbReference type="GeneID" id="54992666"/>
<organism evidence="1 2">
    <name type="scientific">Erwinia phage Faunus</name>
    <dbReference type="NCBI Taxonomy" id="2182346"/>
    <lineage>
        <taxon>Viruses</taxon>
        <taxon>Duplodnaviria</taxon>
        <taxon>Heunggongvirae</taxon>
        <taxon>Uroviricota</taxon>
        <taxon>Caudoviricetes</taxon>
        <taxon>Chaseviridae</taxon>
        <taxon>Cleopatravirinae</taxon>
        <taxon>Faunusvirus</taxon>
        <taxon>Faunusvirus faunus</taxon>
    </lineage>
</organism>